<dbReference type="EMBL" id="JBFYGN010000041">
    <property type="protein sequence ID" value="MEX8195316.1"/>
    <property type="molecule type" value="Genomic_DNA"/>
</dbReference>
<accession>A0ABV4A0B2</accession>
<evidence type="ECO:0000313" key="3">
    <source>
        <dbReference type="Proteomes" id="UP001561046"/>
    </source>
</evidence>
<sequence>MEPSSRKVVRRSPAHTVRLLHLPHLQPDAIEADSSVERDFVHCAALFPTVTSIRSQPFKLVLPTGRKYTPDYLVTFLDGSRAVVEVKPAKFVASFQEHFEQVRLKLSASGIPFLLALDTVLRREGLAERALYIRRYAKGGCDAEAMHKCKTLLERVGGRGLSVNELTEAGVSQATMLYMVTRRQLLLSADLRYEGDAKVRLFEQSVSGRDHAIRFANWLDA</sequence>
<protein>
    <submittedName>
        <fullName evidence="2">Tn7 transposase TnsA N-terminal domain-containing protein</fullName>
    </submittedName>
</protein>
<dbReference type="RefSeq" id="WP_369340491.1">
    <property type="nucleotide sequence ID" value="NZ_JBFYGN010000041.1"/>
</dbReference>
<keyword evidence="3" id="KW-1185">Reference proteome</keyword>
<name>A0ABV4A0B2_9BURK</name>
<comment type="caution">
    <text evidence="2">The sequence shown here is derived from an EMBL/GenBank/DDBJ whole genome shotgun (WGS) entry which is preliminary data.</text>
</comment>
<reference evidence="2 3" key="1">
    <citation type="journal article" date="2013" name="Int. J. Syst. Evol. Microbiol.">
        <title>Comamonas guangdongensis sp. nov., isolated from subterranean forest sediment, and emended description of the genus Comamonas.</title>
        <authorList>
            <person name="Zhang J."/>
            <person name="Wang Y."/>
            <person name="Zhou S."/>
            <person name="Wu C."/>
            <person name="He J."/>
            <person name="Li F."/>
        </authorList>
    </citation>
    <scope>NUCLEOTIDE SEQUENCE [LARGE SCALE GENOMIC DNA]</scope>
    <source>
        <strain evidence="2 3">CCTCC AB2011133</strain>
    </source>
</reference>
<evidence type="ECO:0000313" key="2">
    <source>
        <dbReference type="EMBL" id="MEX8195316.1"/>
    </source>
</evidence>
<proteinExistence type="predicted"/>
<evidence type="ECO:0000259" key="1">
    <source>
        <dbReference type="Pfam" id="PF08722"/>
    </source>
</evidence>
<dbReference type="InterPro" id="IPR014833">
    <property type="entry name" value="TnsA_N"/>
</dbReference>
<dbReference type="Proteomes" id="UP001561046">
    <property type="component" value="Unassembled WGS sequence"/>
</dbReference>
<organism evidence="2 3">
    <name type="scientific">Comamonas guangdongensis</name>
    <dbReference type="NCBI Taxonomy" id="510515"/>
    <lineage>
        <taxon>Bacteria</taxon>
        <taxon>Pseudomonadati</taxon>
        <taxon>Pseudomonadota</taxon>
        <taxon>Betaproteobacteria</taxon>
        <taxon>Burkholderiales</taxon>
        <taxon>Comamonadaceae</taxon>
        <taxon>Comamonas</taxon>
    </lineage>
</organism>
<gene>
    <name evidence="2" type="ORF">AB6724_21000</name>
</gene>
<dbReference type="Pfam" id="PF08722">
    <property type="entry name" value="Tn7_TnsA-like_N"/>
    <property type="match status" value="1"/>
</dbReference>
<feature type="domain" description="TnsA endonuclease N-terminal" evidence="1">
    <location>
        <begin position="48"/>
        <end position="113"/>
    </location>
</feature>